<comment type="caution">
    <text evidence="4">The sequence shown here is derived from an EMBL/GenBank/DDBJ whole genome shotgun (WGS) entry which is preliminary data.</text>
</comment>
<gene>
    <name evidence="4" type="ORF">C7H61_12760</name>
</gene>
<evidence type="ECO:0000256" key="2">
    <source>
        <dbReference type="ARBA" id="ARBA00022603"/>
    </source>
</evidence>
<evidence type="ECO:0000313" key="4">
    <source>
        <dbReference type="EMBL" id="PSG86975.1"/>
    </source>
</evidence>
<keyword evidence="2" id="KW-0489">Methyltransferase</keyword>
<comment type="similarity">
    <text evidence="1">Belongs to the methyltransferase superfamily.</text>
</comment>
<keyword evidence="3" id="KW-0808">Transferase</keyword>
<name>A0A2T1N5U7_9FLAO</name>
<evidence type="ECO:0000313" key="5">
    <source>
        <dbReference type="Proteomes" id="UP000238430"/>
    </source>
</evidence>
<dbReference type="Gene3D" id="3.40.50.150">
    <property type="entry name" value="Vaccinia Virus protein VP39"/>
    <property type="match status" value="1"/>
</dbReference>
<evidence type="ECO:0000256" key="3">
    <source>
        <dbReference type="ARBA" id="ARBA00022679"/>
    </source>
</evidence>
<dbReference type="NCBIfam" id="NF037959">
    <property type="entry name" value="MFS_SpdSyn"/>
    <property type="match status" value="1"/>
</dbReference>
<dbReference type="RefSeq" id="WP_106680328.1">
    <property type="nucleotide sequence ID" value="NZ_JACHWV010000002.1"/>
</dbReference>
<dbReference type="Proteomes" id="UP000238430">
    <property type="component" value="Unassembled WGS sequence"/>
</dbReference>
<dbReference type="GO" id="GO:0032259">
    <property type="term" value="P:methylation"/>
    <property type="evidence" value="ECO:0007669"/>
    <property type="project" value="UniProtKB-KW"/>
</dbReference>
<organism evidence="4 5">
    <name type="scientific">Mesoflavibacter zeaxanthinifaciens subsp. sabulilitoris</name>
    <dbReference type="NCBI Taxonomy" id="1520893"/>
    <lineage>
        <taxon>Bacteria</taxon>
        <taxon>Pseudomonadati</taxon>
        <taxon>Bacteroidota</taxon>
        <taxon>Flavobacteriia</taxon>
        <taxon>Flavobacteriales</taxon>
        <taxon>Flavobacteriaceae</taxon>
        <taxon>Mesoflavibacter</taxon>
    </lineage>
</organism>
<evidence type="ECO:0000256" key="1">
    <source>
        <dbReference type="ARBA" id="ARBA00008361"/>
    </source>
</evidence>
<dbReference type="InterPro" id="IPR029063">
    <property type="entry name" value="SAM-dependent_MTases_sf"/>
</dbReference>
<dbReference type="InterPro" id="IPR051419">
    <property type="entry name" value="Lys/N-term_MeTrsfase_sf"/>
</dbReference>
<dbReference type="SUPFAM" id="SSF53335">
    <property type="entry name" value="S-adenosyl-L-methionine-dependent methyltransferases"/>
    <property type="match status" value="1"/>
</dbReference>
<dbReference type="PANTHER" id="PTHR12176">
    <property type="entry name" value="SAM-DEPENDENT METHYLTRANSFERASE SUPERFAMILY PROTEIN"/>
    <property type="match status" value="1"/>
</dbReference>
<proteinExistence type="inferred from homology"/>
<dbReference type="PANTHER" id="PTHR12176:SF59">
    <property type="entry name" value="METHYLTRANSFERASE DOMAIN-CONTAINING PROTEIN-RELATED"/>
    <property type="match status" value="1"/>
</dbReference>
<protein>
    <submittedName>
        <fullName evidence="4">Spermine synthase</fullName>
    </submittedName>
</protein>
<keyword evidence="5" id="KW-1185">Reference proteome</keyword>
<dbReference type="OrthoDB" id="650847at2"/>
<dbReference type="Pfam" id="PF01564">
    <property type="entry name" value="Spermine_synth"/>
    <property type="match status" value="1"/>
</dbReference>
<reference evidence="4 5" key="1">
    <citation type="submission" date="2018-03" db="EMBL/GenBank/DDBJ databases">
        <title>Mesoflavibacter sp. HG37 and Mesoflavibacter sp. HG96 sp.nov., two marine bacteria isolated from seawater of Western Pacific Ocean.</title>
        <authorList>
            <person name="Cheng H."/>
            <person name="Wu Y.-H."/>
            <person name="Guo L.-L."/>
            <person name="Xu X.-W."/>
        </authorList>
    </citation>
    <scope>NUCLEOTIDE SEQUENCE [LARGE SCALE GENOMIC DNA]</scope>
    <source>
        <strain evidence="4 5">KCTC 42117</strain>
    </source>
</reference>
<dbReference type="GO" id="GO:0008168">
    <property type="term" value="F:methyltransferase activity"/>
    <property type="evidence" value="ECO:0007669"/>
    <property type="project" value="UniProtKB-KW"/>
</dbReference>
<sequence length="216" mass="24769">MKRLLSYFYPITKKIKSKYSDTLEITWYNGKKHLNTKNANYSYGSLQQILKFGLKQIQLKTVENILVLGLGGGSVIETLRKDFNYKKQIYGVDIDPVVIDLAKEEFSLKTDQNLKIFCQDAVDFLDENTLNFDLIIIDIFIDTKVPNFVLANNFWTAIIKTASAKNQIIFNAALHENNDQKLASIISILNQNKYKTETLNRVNGTNTILIAKRNHL</sequence>
<dbReference type="CDD" id="cd02440">
    <property type="entry name" value="AdoMet_MTases"/>
    <property type="match status" value="1"/>
</dbReference>
<accession>A0A2T1N5U7</accession>
<dbReference type="EMBL" id="PXOT01000027">
    <property type="protein sequence ID" value="PSG86975.1"/>
    <property type="molecule type" value="Genomic_DNA"/>
</dbReference>
<dbReference type="AlphaFoldDB" id="A0A2T1N5U7"/>